<organism evidence="8 9">
    <name type="scientific">Phyllobacterium zundukense</name>
    <dbReference type="NCBI Taxonomy" id="1867719"/>
    <lineage>
        <taxon>Bacteria</taxon>
        <taxon>Pseudomonadati</taxon>
        <taxon>Pseudomonadota</taxon>
        <taxon>Alphaproteobacteria</taxon>
        <taxon>Hyphomicrobiales</taxon>
        <taxon>Phyllobacteriaceae</taxon>
        <taxon>Phyllobacterium</taxon>
    </lineage>
</organism>
<dbReference type="PANTHER" id="PTHR43646">
    <property type="entry name" value="GLYCOSYLTRANSFERASE"/>
    <property type="match status" value="1"/>
</dbReference>
<dbReference type="GO" id="GO:0005886">
    <property type="term" value="C:plasma membrane"/>
    <property type="evidence" value="ECO:0007669"/>
    <property type="project" value="UniProtKB-SubCell"/>
</dbReference>
<dbReference type="KEGG" id="pht:BLM14_12015"/>
<feature type="domain" description="Glycosyltransferase 2-like" evidence="7">
    <location>
        <begin position="9"/>
        <end position="176"/>
    </location>
</feature>
<evidence type="ECO:0000256" key="3">
    <source>
        <dbReference type="ARBA" id="ARBA00022676"/>
    </source>
</evidence>
<gene>
    <name evidence="8" type="ORF">B5P45_22455</name>
</gene>
<keyword evidence="9" id="KW-1185">Reference proteome</keyword>
<protein>
    <submittedName>
        <fullName evidence="8">Succinoglycan biosynthesis protein exoa</fullName>
    </submittedName>
</protein>
<dbReference type="CDD" id="cd02525">
    <property type="entry name" value="Succinoglycan_BP_ExoA"/>
    <property type="match status" value="1"/>
</dbReference>
<sequence>MDFFGRAIIVVPCLDEADYIQDLVTKLDVEAERYGLKIIVVDGGSSDGSQDIVAGMAQYNPRLVLLHNAKTIQSAALNLAVAEFGGGYDYLIRVDAHGHYPDDYCAVLLREMEETGADSIVVAMATEGVGVFQKATALAQNSKLGNGGAKHRKGAQGHWTDHGHHAAMRIGAFKEVGGYDESFTHNEDAELDCRLTAAGFRIWMTDQTFMVYFPRSSAWPLFQQYLGYGRGRAKNLLKHRMIPKARQAIPLMVLPVVAVALLASVHWYAVVPAVLWITVCLGYGFWLALKEGNRYGPLASVAAMIMHFAWSTGFWLQLLGLGGARQDFPS</sequence>
<keyword evidence="5 6" id="KW-0472">Membrane</keyword>
<evidence type="ECO:0000256" key="4">
    <source>
        <dbReference type="ARBA" id="ARBA00022679"/>
    </source>
</evidence>
<evidence type="ECO:0000256" key="2">
    <source>
        <dbReference type="ARBA" id="ARBA00022475"/>
    </source>
</evidence>
<dbReference type="GO" id="GO:0016757">
    <property type="term" value="F:glycosyltransferase activity"/>
    <property type="evidence" value="ECO:0007669"/>
    <property type="project" value="UniProtKB-KW"/>
</dbReference>
<reference evidence="9" key="1">
    <citation type="journal article" date="2017" name="Int J Environ Stud">
        <title>Does the Miocene-Pliocene relict legume Oxytropis triphylla form nitrogen-fixing nodules with a combination of bacterial strains?</title>
        <authorList>
            <person name="Safronova V."/>
            <person name="Belimov A."/>
            <person name="Sazanova A."/>
            <person name="Kuznetsova I."/>
            <person name="Popova J."/>
            <person name="Andronov E."/>
            <person name="Verkhozina A."/>
            <person name="Tikhonovich I."/>
        </authorList>
    </citation>
    <scope>NUCLEOTIDE SEQUENCE [LARGE SCALE GENOMIC DNA]</scope>
    <source>
        <strain evidence="9">Tri-38</strain>
    </source>
</reference>
<keyword evidence="2" id="KW-1003">Cell membrane</keyword>
<dbReference type="Gene3D" id="3.90.550.10">
    <property type="entry name" value="Spore Coat Polysaccharide Biosynthesis Protein SpsA, Chain A"/>
    <property type="match status" value="1"/>
</dbReference>
<evidence type="ECO:0000256" key="6">
    <source>
        <dbReference type="SAM" id="Phobius"/>
    </source>
</evidence>
<keyword evidence="4" id="KW-0808">Transferase</keyword>
<dbReference type="SUPFAM" id="SSF53448">
    <property type="entry name" value="Nucleotide-diphospho-sugar transferases"/>
    <property type="match status" value="1"/>
</dbReference>
<dbReference type="EMBL" id="MZMT01000053">
    <property type="protein sequence ID" value="PIO42549.1"/>
    <property type="molecule type" value="Genomic_DNA"/>
</dbReference>
<dbReference type="InterPro" id="IPR029044">
    <property type="entry name" value="Nucleotide-diphossugar_trans"/>
</dbReference>
<proteinExistence type="predicted"/>
<name>A0A2N9VST1_9HYPH</name>
<dbReference type="Proteomes" id="UP000232163">
    <property type="component" value="Unassembled WGS sequence"/>
</dbReference>
<evidence type="ECO:0000259" key="7">
    <source>
        <dbReference type="Pfam" id="PF00535"/>
    </source>
</evidence>
<feature type="transmembrane region" description="Helical" evidence="6">
    <location>
        <begin position="248"/>
        <end position="267"/>
    </location>
</feature>
<accession>A0A2N9VST1</accession>
<feature type="transmembrane region" description="Helical" evidence="6">
    <location>
        <begin position="273"/>
        <end position="289"/>
    </location>
</feature>
<keyword evidence="6" id="KW-0812">Transmembrane</keyword>
<dbReference type="Pfam" id="PF00535">
    <property type="entry name" value="Glycos_transf_2"/>
    <property type="match status" value="1"/>
</dbReference>
<evidence type="ECO:0000313" key="8">
    <source>
        <dbReference type="EMBL" id="PIO42549.1"/>
    </source>
</evidence>
<evidence type="ECO:0000256" key="1">
    <source>
        <dbReference type="ARBA" id="ARBA00004236"/>
    </source>
</evidence>
<evidence type="ECO:0000313" key="9">
    <source>
        <dbReference type="Proteomes" id="UP000232163"/>
    </source>
</evidence>
<evidence type="ECO:0000256" key="5">
    <source>
        <dbReference type="ARBA" id="ARBA00023136"/>
    </source>
</evidence>
<dbReference type="AlphaFoldDB" id="A0A2N9VST1"/>
<keyword evidence="3" id="KW-0328">Glycosyltransferase</keyword>
<comment type="subcellular location">
    <subcellularLocation>
        <location evidence="1">Cell membrane</location>
    </subcellularLocation>
</comment>
<dbReference type="InterPro" id="IPR001173">
    <property type="entry name" value="Glyco_trans_2-like"/>
</dbReference>
<comment type="caution">
    <text evidence="8">The sequence shown here is derived from an EMBL/GenBank/DDBJ whole genome shotgun (WGS) entry which is preliminary data.</text>
</comment>
<keyword evidence="6" id="KW-1133">Transmembrane helix</keyword>
<feature type="transmembrane region" description="Helical" evidence="6">
    <location>
        <begin position="301"/>
        <end position="324"/>
    </location>
</feature>
<dbReference type="PANTHER" id="PTHR43646:SF2">
    <property type="entry name" value="GLYCOSYLTRANSFERASE 2-LIKE DOMAIN-CONTAINING PROTEIN"/>
    <property type="match status" value="1"/>
</dbReference>